<evidence type="ECO:0000313" key="2">
    <source>
        <dbReference type="Proteomes" id="UP001293254"/>
    </source>
</evidence>
<dbReference type="EMBL" id="JACGWO010000003">
    <property type="protein sequence ID" value="KAK4431557.1"/>
    <property type="molecule type" value="Genomic_DNA"/>
</dbReference>
<accession>A0AAE1YK85</accession>
<gene>
    <name evidence="1" type="ORF">Salat_0917800</name>
</gene>
<protein>
    <submittedName>
        <fullName evidence="1">Uncharacterized protein</fullName>
    </submittedName>
</protein>
<keyword evidence="2" id="KW-1185">Reference proteome</keyword>
<organism evidence="1 2">
    <name type="scientific">Sesamum alatum</name>
    <dbReference type="NCBI Taxonomy" id="300844"/>
    <lineage>
        <taxon>Eukaryota</taxon>
        <taxon>Viridiplantae</taxon>
        <taxon>Streptophyta</taxon>
        <taxon>Embryophyta</taxon>
        <taxon>Tracheophyta</taxon>
        <taxon>Spermatophyta</taxon>
        <taxon>Magnoliopsida</taxon>
        <taxon>eudicotyledons</taxon>
        <taxon>Gunneridae</taxon>
        <taxon>Pentapetalae</taxon>
        <taxon>asterids</taxon>
        <taxon>lamiids</taxon>
        <taxon>Lamiales</taxon>
        <taxon>Pedaliaceae</taxon>
        <taxon>Sesamum</taxon>
    </lineage>
</organism>
<name>A0AAE1YK85_9LAMI</name>
<dbReference type="Proteomes" id="UP001293254">
    <property type="component" value="Unassembled WGS sequence"/>
</dbReference>
<evidence type="ECO:0000313" key="1">
    <source>
        <dbReference type="EMBL" id="KAK4431557.1"/>
    </source>
</evidence>
<sequence length="177" mass="19778">MVTPPWEEPLRSCLIGGAPIHQRRIKVLSEPCWIVTHHTALKPNLWWIPGDKVKALDPLPHTLRCSSPSIKDFYSRDRLSFKPLSFGSDKSSPFGRFAQLKLGSPLDRFLVFIKIGQGRVGTVAALAGTTSPLSHASNQLAWFTGSTENSHLLKRSIVRFRRRARNVSSFVSGYSLI</sequence>
<dbReference type="AlphaFoldDB" id="A0AAE1YK85"/>
<reference evidence="1" key="2">
    <citation type="journal article" date="2024" name="Plant">
        <title>Genomic evolution and insights into agronomic trait innovations of Sesamum species.</title>
        <authorList>
            <person name="Miao H."/>
            <person name="Wang L."/>
            <person name="Qu L."/>
            <person name="Liu H."/>
            <person name="Sun Y."/>
            <person name="Le M."/>
            <person name="Wang Q."/>
            <person name="Wei S."/>
            <person name="Zheng Y."/>
            <person name="Lin W."/>
            <person name="Duan Y."/>
            <person name="Cao H."/>
            <person name="Xiong S."/>
            <person name="Wang X."/>
            <person name="Wei L."/>
            <person name="Li C."/>
            <person name="Ma Q."/>
            <person name="Ju M."/>
            <person name="Zhao R."/>
            <person name="Li G."/>
            <person name="Mu C."/>
            <person name="Tian Q."/>
            <person name="Mei H."/>
            <person name="Zhang T."/>
            <person name="Gao T."/>
            <person name="Zhang H."/>
        </authorList>
    </citation>
    <scope>NUCLEOTIDE SEQUENCE</scope>
    <source>
        <strain evidence="1">3651</strain>
    </source>
</reference>
<proteinExistence type="predicted"/>
<reference evidence="1" key="1">
    <citation type="submission" date="2020-06" db="EMBL/GenBank/DDBJ databases">
        <authorList>
            <person name="Li T."/>
            <person name="Hu X."/>
            <person name="Zhang T."/>
            <person name="Song X."/>
            <person name="Zhang H."/>
            <person name="Dai N."/>
            <person name="Sheng W."/>
            <person name="Hou X."/>
            <person name="Wei L."/>
        </authorList>
    </citation>
    <scope>NUCLEOTIDE SEQUENCE</scope>
    <source>
        <strain evidence="1">3651</strain>
        <tissue evidence="1">Leaf</tissue>
    </source>
</reference>
<comment type="caution">
    <text evidence="1">The sequence shown here is derived from an EMBL/GenBank/DDBJ whole genome shotgun (WGS) entry which is preliminary data.</text>
</comment>